<protein>
    <submittedName>
        <fullName evidence="2">Uncharacterized protein</fullName>
    </submittedName>
</protein>
<dbReference type="VEuPathDB" id="AmoebaDB:EIN_428150"/>
<dbReference type="AlphaFoldDB" id="A0A0A1UGT6"/>
<evidence type="ECO:0000313" key="3">
    <source>
        <dbReference type="Proteomes" id="UP000014680"/>
    </source>
</evidence>
<dbReference type="GeneID" id="14894211"/>
<sequence>MNVTSPHDLLAPPQPDIQNMQDTSMGLGLNFADKGPEFMNTDRTIKKLEKGFVTLRHGPNQYFYCLHCDKWFKKSQTAKHTSETIGADLDIAKKVLFYKENMASMQPQMLHSFNDFVKTVQVRKKKGALDGLRKKANMRELVGFEAKKPGGMQLGLENCNLPNLNMMAPEENKMNEEYTLEYNIDNYDKWDMSIICKYIKERCFVNEEMNIQKVVNVITRLFNGEERLKDRRLINSVQRKKADIVSEIISDIFVRVGLTRQQVTEMNSIIQMTFAVLSPQSVGIISKVHTSYQSCVRRSVSNGTMNEKKKK</sequence>
<name>A0A0A1UGT6_ENTIV</name>
<dbReference type="Proteomes" id="UP000014680">
    <property type="component" value="Unassembled WGS sequence"/>
</dbReference>
<reference evidence="2 3" key="1">
    <citation type="submission" date="2012-10" db="EMBL/GenBank/DDBJ databases">
        <authorList>
            <person name="Zafar N."/>
            <person name="Inman J."/>
            <person name="Hall N."/>
            <person name="Lorenzi H."/>
            <person name="Caler E."/>
        </authorList>
    </citation>
    <scope>NUCLEOTIDE SEQUENCE [LARGE SCALE GENOMIC DNA]</scope>
    <source>
        <strain evidence="2 3">IP1</strain>
    </source>
</reference>
<gene>
    <name evidence="2" type="ORF">EIN_428150</name>
</gene>
<dbReference type="EMBL" id="KB206168">
    <property type="protein sequence ID" value="ELP95139.1"/>
    <property type="molecule type" value="Genomic_DNA"/>
</dbReference>
<accession>A0A0A1UGT6</accession>
<dbReference type="RefSeq" id="XP_004261910.1">
    <property type="nucleotide sequence ID" value="XM_004261862.1"/>
</dbReference>
<feature type="region of interest" description="Disordered" evidence="1">
    <location>
        <begin position="1"/>
        <end position="23"/>
    </location>
</feature>
<evidence type="ECO:0000313" key="2">
    <source>
        <dbReference type="EMBL" id="ELP95139.1"/>
    </source>
</evidence>
<evidence type="ECO:0000256" key="1">
    <source>
        <dbReference type="SAM" id="MobiDB-lite"/>
    </source>
</evidence>
<keyword evidence="3" id="KW-1185">Reference proteome</keyword>
<organism evidence="2 3">
    <name type="scientific">Entamoeba invadens IP1</name>
    <dbReference type="NCBI Taxonomy" id="370355"/>
    <lineage>
        <taxon>Eukaryota</taxon>
        <taxon>Amoebozoa</taxon>
        <taxon>Evosea</taxon>
        <taxon>Archamoebae</taxon>
        <taxon>Mastigamoebida</taxon>
        <taxon>Entamoebidae</taxon>
        <taxon>Entamoeba</taxon>
    </lineage>
</organism>
<proteinExistence type="predicted"/>
<dbReference type="KEGG" id="eiv:EIN_428150"/>